<feature type="chain" id="PRO_5002700518" evidence="1">
    <location>
        <begin position="20"/>
        <end position="105"/>
    </location>
</feature>
<evidence type="ECO:0000313" key="2">
    <source>
        <dbReference type="EMBL" id="ABR23412.1"/>
    </source>
</evidence>
<organism evidence="2">
    <name type="scientific">Ornithodoros parkeri</name>
    <name type="common">Soft tick</name>
    <name type="synonym">Argasid tick</name>
    <dbReference type="NCBI Taxonomy" id="140564"/>
    <lineage>
        <taxon>Eukaryota</taxon>
        <taxon>Metazoa</taxon>
        <taxon>Ecdysozoa</taxon>
        <taxon>Arthropoda</taxon>
        <taxon>Chelicerata</taxon>
        <taxon>Arachnida</taxon>
        <taxon>Acari</taxon>
        <taxon>Parasitiformes</taxon>
        <taxon>Ixodida</taxon>
        <taxon>Ixodoidea</taxon>
        <taxon>Argasidae</taxon>
        <taxon>Ornithodorinae</taxon>
        <taxon>Ornithodoros</taxon>
    </lineage>
</organism>
<protein>
    <submittedName>
        <fullName evidence="2">Acid tail salivary protein</fullName>
    </submittedName>
</protein>
<reference evidence="2" key="2">
    <citation type="journal article" date="2008" name="Insect Biochem. Mol. Biol.">
        <title>An insight into the sialome of the soft tick, Ornithodorus parkeri.</title>
        <authorList>
            <person name="Francischetti I.M."/>
            <person name="Mans B.J."/>
            <person name="Meng Z."/>
            <person name="Gudderra N."/>
            <person name="Veenstra T.D."/>
            <person name="Pham V.M."/>
            <person name="Ribeiro J.M."/>
        </authorList>
    </citation>
    <scope>NUCLEOTIDE SEQUENCE</scope>
    <source>
        <tissue evidence="2">Salivary gland</tissue>
    </source>
</reference>
<dbReference type="AlphaFoldDB" id="A6N9S9"/>
<name>A6N9S9_ORNPR</name>
<feature type="signal peptide" evidence="1">
    <location>
        <begin position="1"/>
        <end position="19"/>
    </location>
</feature>
<accession>A6N9S9</accession>
<sequence length="105" mass="11854">NMATAISMVLLVAAAAVAAEYQHPWEGGMHSNCDLERTTSICGSSAGSHWPQLWIYQPPQGCQIKPVCPALLSFAFKRYGDCNKEHERCEKWESCRRRLEERNEA</sequence>
<evidence type="ECO:0000256" key="1">
    <source>
        <dbReference type="SAM" id="SignalP"/>
    </source>
</evidence>
<feature type="non-terminal residue" evidence="2">
    <location>
        <position position="1"/>
    </location>
</feature>
<dbReference type="EMBL" id="EF633895">
    <property type="protein sequence ID" value="ABR23412.1"/>
    <property type="molecule type" value="mRNA"/>
</dbReference>
<keyword evidence="1" id="KW-0732">Signal</keyword>
<reference evidence="2" key="1">
    <citation type="submission" date="2007-05" db="EMBL/GenBank/DDBJ databases">
        <authorList>
            <person name="Douchkov D."/>
            <person name="Schweizer P."/>
        </authorList>
    </citation>
    <scope>NUCLEOTIDE SEQUENCE</scope>
    <source>
        <tissue evidence="2">Salivary gland</tissue>
    </source>
</reference>
<proteinExistence type="evidence at transcript level"/>